<organism evidence="3">
    <name type="scientific">Schistocephalus solidus</name>
    <name type="common">Tapeworm</name>
    <dbReference type="NCBI Taxonomy" id="70667"/>
    <lineage>
        <taxon>Eukaryota</taxon>
        <taxon>Metazoa</taxon>
        <taxon>Spiralia</taxon>
        <taxon>Lophotrochozoa</taxon>
        <taxon>Platyhelminthes</taxon>
        <taxon>Cestoda</taxon>
        <taxon>Eucestoda</taxon>
        <taxon>Diphyllobothriidea</taxon>
        <taxon>Diphyllobothriidae</taxon>
        <taxon>Schistocephalus</taxon>
    </lineage>
</organism>
<gene>
    <name evidence="1" type="ORF">SSLN_LOCUS15431</name>
</gene>
<keyword evidence="2" id="KW-1185">Reference proteome</keyword>
<sequence length="90" mass="10115">MMAAEAKLVFRKESLLQMTVEAIEEIVGDDFPGDVEQRYSSVVALLEMDDCDVLIVLMNQSLAPHLLKERCELICQLGAATLFNFSRDHV</sequence>
<dbReference type="EMBL" id="UYSU01039932">
    <property type="protein sequence ID" value="VDM01817.1"/>
    <property type="molecule type" value="Genomic_DNA"/>
</dbReference>
<evidence type="ECO:0000313" key="2">
    <source>
        <dbReference type="Proteomes" id="UP000275846"/>
    </source>
</evidence>
<dbReference type="OrthoDB" id="10480050at2759"/>
<dbReference type="AlphaFoldDB" id="A0A183TG33"/>
<name>A0A183TG33_SCHSO</name>
<evidence type="ECO:0000313" key="3">
    <source>
        <dbReference type="WBParaSite" id="SSLN_0001601001-mRNA-1"/>
    </source>
</evidence>
<dbReference type="WBParaSite" id="SSLN_0001601001-mRNA-1">
    <property type="protein sequence ID" value="SSLN_0001601001-mRNA-1"/>
    <property type="gene ID" value="SSLN_0001601001"/>
</dbReference>
<evidence type="ECO:0000313" key="1">
    <source>
        <dbReference type="EMBL" id="VDM01817.1"/>
    </source>
</evidence>
<protein>
    <submittedName>
        <fullName evidence="3">Dynein light chain</fullName>
    </submittedName>
</protein>
<dbReference type="Proteomes" id="UP000275846">
    <property type="component" value="Unassembled WGS sequence"/>
</dbReference>
<proteinExistence type="predicted"/>
<accession>A0A183TG33</accession>
<reference evidence="1 2" key="2">
    <citation type="submission" date="2018-11" db="EMBL/GenBank/DDBJ databases">
        <authorList>
            <consortium name="Pathogen Informatics"/>
        </authorList>
    </citation>
    <scope>NUCLEOTIDE SEQUENCE [LARGE SCALE GENOMIC DNA]</scope>
    <source>
        <strain evidence="1 2">NST_G2</strain>
    </source>
</reference>
<reference evidence="3" key="1">
    <citation type="submission" date="2016-06" db="UniProtKB">
        <authorList>
            <consortium name="WormBaseParasite"/>
        </authorList>
    </citation>
    <scope>IDENTIFICATION</scope>
</reference>